<feature type="region of interest" description="Disordered" evidence="10">
    <location>
        <begin position="1"/>
        <end position="20"/>
    </location>
</feature>
<comment type="similarity">
    <text evidence="2">Belongs to the UDPGP type 1 family.</text>
</comment>
<dbReference type="AlphaFoldDB" id="A0A444U3R1"/>
<protein>
    <recommendedName>
        <fullName evidence="5">UTP--glucose-1-phosphate uridylyltransferase</fullName>
        <ecNumber evidence="4">2.7.7.9</ecNumber>
    </recommendedName>
</protein>
<evidence type="ECO:0000256" key="1">
    <source>
        <dbReference type="ARBA" id="ARBA00004964"/>
    </source>
</evidence>
<dbReference type="InterPro" id="IPR016267">
    <property type="entry name" value="UDPGP_trans"/>
</dbReference>
<comment type="pathway">
    <text evidence="1">Glycan biosynthesis; glycogen biosynthesis.</text>
</comment>
<proteinExistence type="inferred from homology"/>
<dbReference type="GO" id="GO:0005978">
    <property type="term" value="P:glycogen biosynthetic process"/>
    <property type="evidence" value="ECO:0007669"/>
    <property type="project" value="UniProtKB-UniPathway"/>
</dbReference>
<reference evidence="11 12" key="1">
    <citation type="submission" date="2019-01" db="EMBL/GenBank/DDBJ databases">
        <title>Draft Genome and Complete Hox-Cluster Characterization of the Sterlet Sturgeon (Acipenser ruthenus).</title>
        <authorList>
            <person name="Wei Q."/>
        </authorList>
    </citation>
    <scope>NUCLEOTIDE SEQUENCE [LARGE SCALE GENOMIC DNA]</scope>
    <source>
        <strain evidence="11">WHYD16114868_AA</strain>
        <tissue evidence="11">Blood</tissue>
    </source>
</reference>
<gene>
    <name evidence="11" type="ORF">EOD39_8492</name>
</gene>
<comment type="function">
    <text evidence="8">UTP--glucose-1-phosphate uridylyltransferase catalyzing the conversion of glucose-1-phosphate into UDP-glucose, a crucial precursor for the production of glycogen.</text>
</comment>
<dbReference type="EC" id="2.7.7.9" evidence="4"/>
<evidence type="ECO:0000256" key="6">
    <source>
        <dbReference type="ARBA" id="ARBA00022679"/>
    </source>
</evidence>
<evidence type="ECO:0000256" key="3">
    <source>
        <dbReference type="ARBA" id="ARBA00011823"/>
    </source>
</evidence>
<dbReference type="InterPro" id="IPR029044">
    <property type="entry name" value="Nucleotide-diphossugar_trans"/>
</dbReference>
<evidence type="ECO:0000256" key="9">
    <source>
        <dbReference type="ARBA" id="ARBA00047432"/>
    </source>
</evidence>
<evidence type="ECO:0000256" key="10">
    <source>
        <dbReference type="SAM" id="MobiDB-lite"/>
    </source>
</evidence>
<keyword evidence="12" id="KW-1185">Reference proteome</keyword>
<evidence type="ECO:0000256" key="7">
    <source>
        <dbReference type="ARBA" id="ARBA00022695"/>
    </source>
</evidence>
<evidence type="ECO:0000256" key="5">
    <source>
        <dbReference type="ARBA" id="ARBA00019048"/>
    </source>
</evidence>
<dbReference type="Pfam" id="PF01704">
    <property type="entry name" value="UDPGP"/>
    <property type="match status" value="1"/>
</dbReference>
<dbReference type="EMBL" id="SCEB01215398">
    <property type="protein sequence ID" value="RXM29817.1"/>
    <property type="molecule type" value="Genomic_DNA"/>
</dbReference>
<evidence type="ECO:0000313" key="11">
    <source>
        <dbReference type="EMBL" id="RXM29817.1"/>
    </source>
</evidence>
<dbReference type="Gene3D" id="3.90.550.10">
    <property type="entry name" value="Spore Coat Polysaccharide Biosynthesis Protein SpsA, Chain A"/>
    <property type="match status" value="2"/>
</dbReference>
<organism evidence="11 12">
    <name type="scientific">Acipenser ruthenus</name>
    <name type="common">Sterlet sturgeon</name>
    <dbReference type="NCBI Taxonomy" id="7906"/>
    <lineage>
        <taxon>Eukaryota</taxon>
        <taxon>Metazoa</taxon>
        <taxon>Chordata</taxon>
        <taxon>Craniata</taxon>
        <taxon>Vertebrata</taxon>
        <taxon>Euteleostomi</taxon>
        <taxon>Actinopterygii</taxon>
        <taxon>Chondrostei</taxon>
        <taxon>Acipenseriformes</taxon>
        <taxon>Acipenseridae</taxon>
        <taxon>Acipenser</taxon>
    </lineage>
</organism>
<evidence type="ECO:0000256" key="2">
    <source>
        <dbReference type="ARBA" id="ARBA00010401"/>
    </source>
</evidence>
<comment type="catalytic activity">
    <reaction evidence="9">
        <text>alpha-D-glucose 1-phosphate + UTP + H(+) = UDP-alpha-D-glucose + diphosphate</text>
        <dbReference type="Rhea" id="RHEA:19889"/>
        <dbReference type="ChEBI" id="CHEBI:15378"/>
        <dbReference type="ChEBI" id="CHEBI:33019"/>
        <dbReference type="ChEBI" id="CHEBI:46398"/>
        <dbReference type="ChEBI" id="CHEBI:58601"/>
        <dbReference type="ChEBI" id="CHEBI:58885"/>
        <dbReference type="EC" id="2.7.7.9"/>
    </reaction>
    <physiologicalReaction direction="left-to-right" evidence="9">
        <dbReference type="Rhea" id="RHEA:19890"/>
    </physiologicalReaction>
</comment>
<comment type="caution">
    <text evidence="11">The sequence shown here is derived from an EMBL/GenBank/DDBJ whole genome shotgun (WGS) entry which is preliminary data.</text>
</comment>
<dbReference type="GO" id="GO:0006011">
    <property type="term" value="P:UDP-alpha-D-glucose metabolic process"/>
    <property type="evidence" value="ECO:0007669"/>
    <property type="project" value="InterPro"/>
</dbReference>
<dbReference type="PANTHER" id="PTHR43511">
    <property type="match status" value="1"/>
</dbReference>
<dbReference type="InterPro" id="IPR002618">
    <property type="entry name" value="UDPGP_fam"/>
</dbReference>
<dbReference type="UniPathway" id="UPA00164"/>
<keyword evidence="7 11" id="KW-0548">Nucleotidyltransferase</keyword>
<evidence type="ECO:0000256" key="4">
    <source>
        <dbReference type="ARBA" id="ARBA00012415"/>
    </source>
</evidence>
<dbReference type="GO" id="GO:0003983">
    <property type="term" value="F:UTP:glucose-1-phosphate uridylyltransferase activity"/>
    <property type="evidence" value="ECO:0007669"/>
    <property type="project" value="UniProtKB-EC"/>
</dbReference>
<name>A0A444U3R1_ACIRT</name>
<comment type="subunit">
    <text evidence="3">Homooctamer.</text>
</comment>
<keyword evidence="6 11" id="KW-0808">Transferase</keyword>
<dbReference type="Proteomes" id="UP000289886">
    <property type="component" value="Unassembled WGS sequence"/>
</dbReference>
<evidence type="ECO:0000256" key="8">
    <source>
        <dbReference type="ARBA" id="ARBA00023579"/>
    </source>
</evidence>
<sequence length="114" mass="13428">MAQFKEAGRQELEKSMKEDLEKLQATASKEEAEITRKDFDGFKKLFHRFLQEKGPSVDWGMIQRPPEDSHLNKTYNTEVPLVLMNSFNTNEDTNKILQKYTHCHVKIHTFNQSR</sequence>
<dbReference type="SUPFAM" id="SSF53448">
    <property type="entry name" value="Nucleotide-diphospho-sugar transferases"/>
    <property type="match status" value="1"/>
</dbReference>
<accession>A0A444U3R1</accession>
<evidence type="ECO:0000313" key="12">
    <source>
        <dbReference type="Proteomes" id="UP000289886"/>
    </source>
</evidence>